<dbReference type="GO" id="GO:0016779">
    <property type="term" value="F:nucleotidyltransferase activity"/>
    <property type="evidence" value="ECO:0007669"/>
    <property type="project" value="InterPro"/>
</dbReference>
<organism evidence="2 3">
    <name type="scientific">Purpureocillium takamizusanense</name>
    <dbReference type="NCBI Taxonomy" id="2060973"/>
    <lineage>
        <taxon>Eukaryota</taxon>
        <taxon>Fungi</taxon>
        <taxon>Dikarya</taxon>
        <taxon>Ascomycota</taxon>
        <taxon>Pezizomycotina</taxon>
        <taxon>Sordariomycetes</taxon>
        <taxon>Hypocreomycetidae</taxon>
        <taxon>Hypocreales</taxon>
        <taxon>Ophiocordycipitaceae</taxon>
        <taxon>Purpureocillium</taxon>
    </lineage>
</organism>
<proteinExistence type="predicted"/>
<dbReference type="OrthoDB" id="5388987at2759"/>
<dbReference type="KEGG" id="ptkz:JDV02_004627"/>
<evidence type="ECO:0000313" key="2">
    <source>
        <dbReference type="EMBL" id="UNI18354.1"/>
    </source>
</evidence>
<dbReference type="Pfam" id="PF01909">
    <property type="entry name" value="NTP_transf_2"/>
    <property type="match status" value="1"/>
</dbReference>
<dbReference type="AlphaFoldDB" id="A0A9Q8QCV6"/>
<dbReference type="SUPFAM" id="SSF81301">
    <property type="entry name" value="Nucleotidyltransferase"/>
    <property type="match status" value="1"/>
</dbReference>
<evidence type="ECO:0000259" key="1">
    <source>
        <dbReference type="Pfam" id="PF01909"/>
    </source>
</evidence>
<dbReference type="RefSeq" id="XP_047841835.1">
    <property type="nucleotide sequence ID" value="XM_047985858.1"/>
</dbReference>
<dbReference type="Proteomes" id="UP000829364">
    <property type="component" value="Chromosome 3"/>
</dbReference>
<dbReference type="CDD" id="cd05403">
    <property type="entry name" value="NT_KNTase_like"/>
    <property type="match status" value="1"/>
</dbReference>
<gene>
    <name evidence="2" type="ORF">JDV02_004627</name>
</gene>
<dbReference type="Gene3D" id="3.30.460.10">
    <property type="entry name" value="Beta Polymerase, domain 2"/>
    <property type="match status" value="1"/>
</dbReference>
<keyword evidence="3" id="KW-1185">Reference proteome</keyword>
<name>A0A9Q8QCV6_9HYPO</name>
<reference evidence="2" key="1">
    <citation type="submission" date="2021-11" db="EMBL/GenBank/DDBJ databases">
        <title>Purpureocillium_takamizusanense_genome.</title>
        <authorList>
            <person name="Nguyen N.-H."/>
        </authorList>
    </citation>
    <scope>NUCLEOTIDE SEQUENCE</scope>
    <source>
        <strain evidence="2">PT3</strain>
    </source>
</reference>
<protein>
    <recommendedName>
        <fullName evidence="1">Polymerase nucleotidyl transferase domain-containing protein</fullName>
    </recommendedName>
</protein>
<sequence>MAVNTVAQENGLLPKASLEALAELMSRPDPTIIGIVLTGSAARGMATQYSDVDVLVIRDESETDNPREDRKTLAIDELPKTLTEIETIKPVGSEGAWERWSYAWAQVLRDSTGGRITRAVRRQATLSDDEIRKLLIDDSRVDWFINETYRALKSHRDGRPQASRLDSVEAIVPMLDLVFALAGRVRPYNKYLQWELTNHPLPSAEWQDGRLLEYVTGMLEGDVAVIRAVFHAVERECRAYDQKTGRGELGAVIDEWGSDLDLYRSVDH</sequence>
<dbReference type="EMBL" id="CP086356">
    <property type="protein sequence ID" value="UNI18354.1"/>
    <property type="molecule type" value="Genomic_DNA"/>
</dbReference>
<dbReference type="InterPro" id="IPR043519">
    <property type="entry name" value="NT_sf"/>
</dbReference>
<dbReference type="GeneID" id="72066579"/>
<evidence type="ECO:0000313" key="3">
    <source>
        <dbReference type="Proteomes" id="UP000829364"/>
    </source>
</evidence>
<accession>A0A9Q8QCV6</accession>
<dbReference type="InterPro" id="IPR002934">
    <property type="entry name" value="Polymerase_NTP_transf_dom"/>
</dbReference>
<feature type="domain" description="Polymerase nucleotidyl transferase" evidence="1">
    <location>
        <begin position="20"/>
        <end position="75"/>
    </location>
</feature>